<dbReference type="GO" id="GO:0003955">
    <property type="term" value="F:NAD(P)H dehydrogenase (quinone) activity"/>
    <property type="evidence" value="ECO:0007669"/>
    <property type="project" value="TreeGrafter"/>
</dbReference>
<evidence type="ECO:0000259" key="3">
    <source>
        <dbReference type="Pfam" id="PF02525"/>
    </source>
</evidence>
<feature type="domain" description="Flavodoxin-like fold" evidence="3">
    <location>
        <begin position="3"/>
        <end position="166"/>
    </location>
</feature>
<dbReference type="Gene3D" id="3.40.50.360">
    <property type="match status" value="1"/>
</dbReference>
<dbReference type="AlphaFoldDB" id="A0A238ZCP4"/>
<evidence type="ECO:0000313" key="4">
    <source>
        <dbReference type="EMBL" id="SNR81060.1"/>
    </source>
</evidence>
<gene>
    <name evidence="4" type="ORF">SAMN04488503_1430</name>
</gene>
<sequence>MIVSIILGHPDPQSFNHAIAAIAQRTLLDMGCEARLHDLCAEGFDPVLPATETARDAVLSPLVEQHCREIREADGLIIVHPNWWGMPPAVMKGWIDRVLRPGVAYAFLPGDGGEGVPVGLLKPMRAMVFNTSNTPTQREQDVFGDPLERLWRDCVLCFCGVRAVTRRMFSVICTSTPEQRAAWLSEVSENVRREFSPTAAA</sequence>
<dbReference type="EMBL" id="FZOC01000002">
    <property type="protein sequence ID" value="SNR81060.1"/>
    <property type="molecule type" value="Genomic_DNA"/>
</dbReference>
<dbReference type="Pfam" id="PF02525">
    <property type="entry name" value="Flavodoxin_2"/>
    <property type="match status" value="1"/>
</dbReference>
<keyword evidence="2" id="KW-0560">Oxidoreductase</keyword>
<reference evidence="4 5" key="1">
    <citation type="submission" date="2017-06" db="EMBL/GenBank/DDBJ databases">
        <authorList>
            <person name="Kim H.J."/>
            <person name="Triplett B.A."/>
        </authorList>
    </citation>
    <scope>NUCLEOTIDE SEQUENCE [LARGE SCALE GENOMIC DNA]</scope>
    <source>
        <strain evidence="4 5">DSM 13116</strain>
    </source>
</reference>
<comment type="similarity">
    <text evidence="1">Belongs to the NAD(P)H dehydrogenase (quinone) family.</text>
</comment>
<evidence type="ECO:0000256" key="2">
    <source>
        <dbReference type="ARBA" id="ARBA00023002"/>
    </source>
</evidence>
<dbReference type="InterPro" id="IPR051545">
    <property type="entry name" value="NAD(P)H_dehydrogenase_qn"/>
</dbReference>
<evidence type="ECO:0000313" key="5">
    <source>
        <dbReference type="Proteomes" id="UP000198324"/>
    </source>
</evidence>
<dbReference type="RefSeq" id="WP_089273145.1">
    <property type="nucleotide sequence ID" value="NZ_FZOC01000002.1"/>
</dbReference>
<dbReference type="SUPFAM" id="SSF52218">
    <property type="entry name" value="Flavoproteins"/>
    <property type="match status" value="1"/>
</dbReference>
<dbReference type="GO" id="GO:0005829">
    <property type="term" value="C:cytosol"/>
    <property type="evidence" value="ECO:0007669"/>
    <property type="project" value="TreeGrafter"/>
</dbReference>
<dbReference type="PANTHER" id="PTHR10204:SF34">
    <property type="entry name" value="NAD(P)H DEHYDROGENASE [QUINONE] 1 ISOFORM 1"/>
    <property type="match status" value="1"/>
</dbReference>
<organism evidence="4 5">
    <name type="scientific">Humidesulfovibrio mexicanus</name>
    <dbReference type="NCBI Taxonomy" id="147047"/>
    <lineage>
        <taxon>Bacteria</taxon>
        <taxon>Pseudomonadati</taxon>
        <taxon>Thermodesulfobacteriota</taxon>
        <taxon>Desulfovibrionia</taxon>
        <taxon>Desulfovibrionales</taxon>
        <taxon>Desulfovibrionaceae</taxon>
        <taxon>Humidesulfovibrio</taxon>
    </lineage>
</organism>
<dbReference type="OrthoDB" id="9798454at2"/>
<evidence type="ECO:0000256" key="1">
    <source>
        <dbReference type="ARBA" id="ARBA00006252"/>
    </source>
</evidence>
<proteinExistence type="inferred from homology"/>
<dbReference type="Proteomes" id="UP000198324">
    <property type="component" value="Unassembled WGS sequence"/>
</dbReference>
<keyword evidence="5" id="KW-1185">Reference proteome</keyword>
<dbReference type="InterPro" id="IPR029039">
    <property type="entry name" value="Flavoprotein-like_sf"/>
</dbReference>
<accession>A0A238ZCP4</accession>
<dbReference type="PANTHER" id="PTHR10204">
    <property type="entry name" value="NAD P H OXIDOREDUCTASE-RELATED"/>
    <property type="match status" value="1"/>
</dbReference>
<name>A0A238ZCP4_9BACT</name>
<protein>
    <submittedName>
        <fullName evidence="4">Putative NADPH-quinone reductase (Modulator of drug activity B)</fullName>
    </submittedName>
</protein>
<dbReference type="InterPro" id="IPR003680">
    <property type="entry name" value="Flavodoxin_fold"/>
</dbReference>